<name>A0AAV9IF47_9RHOD</name>
<dbReference type="Pfam" id="PF20428">
    <property type="entry name" value="Sey1_3HB"/>
    <property type="match status" value="1"/>
</dbReference>
<comment type="similarity">
    <text evidence="8">Belongs to the TRAFAC class dynamin-like GTPase superfamily. GB1/RHD3 GTPase family.</text>
</comment>
<dbReference type="GO" id="GO:0003924">
    <property type="term" value="F:GTPase activity"/>
    <property type="evidence" value="ECO:0007669"/>
    <property type="project" value="TreeGrafter"/>
</dbReference>
<keyword evidence="6" id="KW-0342">GTP-binding</keyword>
<evidence type="ECO:0000256" key="9">
    <source>
        <dbReference type="SAM" id="MobiDB-lite"/>
    </source>
</evidence>
<comment type="caution">
    <text evidence="11">The sequence shown here is derived from an EMBL/GenBank/DDBJ whole genome shotgun (WGS) entry which is preliminary data.</text>
</comment>
<dbReference type="GO" id="GO:0005783">
    <property type="term" value="C:endoplasmic reticulum"/>
    <property type="evidence" value="ECO:0007669"/>
    <property type="project" value="TreeGrafter"/>
</dbReference>
<dbReference type="GO" id="GO:0005525">
    <property type="term" value="F:GTP binding"/>
    <property type="evidence" value="ECO:0007669"/>
    <property type="project" value="UniProtKB-KW"/>
</dbReference>
<dbReference type="PANTHER" id="PTHR45923">
    <property type="entry name" value="PROTEIN SEY1"/>
    <property type="match status" value="1"/>
</dbReference>
<protein>
    <recommendedName>
        <fullName evidence="10">GB1/RHD3-type G domain-containing protein</fullName>
    </recommendedName>
</protein>
<organism evidence="11 12">
    <name type="scientific">Galdieria yellowstonensis</name>
    <dbReference type="NCBI Taxonomy" id="3028027"/>
    <lineage>
        <taxon>Eukaryota</taxon>
        <taxon>Rhodophyta</taxon>
        <taxon>Bangiophyceae</taxon>
        <taxon>Galdieriales</taxon>
        <taxon>Galdieriaceae</taxon>
        <taxon>Galdieria</taxon>
    </lineage>
</organism>
<dbReference type="AlphaFoldDB" id="A0AAV9IF47"/>
<proteinExistence type="inferred from homology"/>
<dbReference type="InterPro" id="IPR008803">
    <property type="entry name" value="RHD3/Sey1"/>
</dbReference>
<reference evidence="11 12" key="1">
    <citation type="submission" date="2022-07" db="EMBL/GenBank/DDBJ databases">
        <title>Genome-wide signatures of adaptation to extreme environments.</title>
        <authorList>
            <person name="Cho C.H."/>
            <person name="Yoon H.S."/>
        </authorList>
    </citation>
    <scope>NUCLEOTIDE SEQUENCE [LARGE SCALE GENOMIC DNA]</scope>
    <source>
        <strain evidence="11 12">108.79 E11</strain>
    </source>
</reference>
<evidence type="ECO:0000256" key="7">
    <source>
        <dbReference type="ARBA" id="ARBA00023136"/>
    </source>
</evidence>
<evidence type="ECO:0000256" key="4">
    <source>
        <dbReference type="ARBA" id="ARBA00022824"/>
    </source>
</evidence>
<keyword evidence="2" id="KW-0547">Nucleotide-binding</keyword>
<keyword evidence="7" id="KW-0472">Membrane</keyword>
<accession>A0AAV9IF47</accession>
<dbReference type="GO" id="GO:0016320">
    <property type="term" value="P:endoplasmic reticulum membrane fusion"/>
    <property type="evidence" value="ECO:0007669"/>
    <property type="project" value="TreeGrafter"/>
</dbReference>
<evidence type="ECO:0000256" key="3">
    <source>
        <dbReference type="ARBA" id="ARBA00022801"/>
    </source>
</evidence>
<dbReference type="InterPro" id="IPR030386">
    <property type="entry name" value="G_GB1_RHD3_dom"/>
</dbReference>
<dbReference type="InterPro" id="IPR046758">
    <property type="entry name" value="Sey1/RHD3-like_3HB"/>
</dbReference>
<evidence type="ECO:0000256" key="1">
    <source>
        <dbReference type="ARBA" id="ARBA00022692"/>
    </source>
</evidence>
<sequence>MECELIDREGTFSGHLTTTTKAPTCRNYGVVAIIGCQSSGKSTLLNALFQTNFPVLDSKRDGRQRTTLGIWATTRKVEQLLNGESLWEQDGSRELVLFDVEGTDSRERQEPTKTFDLCTTLFCLTVADVVLVNLWFRDVGRYQASSAELFACVFSTTLKWKEIEGLDFMRKKHLKTRLLIVIRDFEEEEASEEQVKLFISHDFRNIWESMEKPKALQDTALEDIFVLSFHFFPNFKYRNSEFLSSVSKLRERMLQEDDNCSSFISPSLWKKEIPLQYLEMFLKETWELIKQRQGLNKELNTLSYFDLNTHKKCSFYLEQAWNEYKLMFVNFQEAVEKSYASPIEEFSDRAKYLYSETLTCYDRLAESFRNTYSYQLQRKLLSLKLTNELLEIRKFQLWAYRDQILDAFEIEFAPMIGAVGDFKKKSEKLVKRKLKDFQKCLEKCRVPGISKEEEQNDWRDLERKLREQVEDRSREAALYFPMGLSGNTNFSRRSTPWWKELLIKAVILYVQYLQSKSSKKTQQKRMQHQERILPKGPTF</sequence>
<keyword evidence="12" id="KW-1185">Reference proteome</keyword>
<dbReference type="Proteomes" id="UP001300502">
    <property type="component" value="Unassembled WGS sequence"/>
</dbReference>
<dbReference type="Pfam" id="PF05879">
    <property type="entry name" value="RHD3_GTPase"/>
    <property type="match status" value="1"/>
</dbReference>
<gene>
    <name evidence="11" type="ORF">GAYE_SCF18G3904</name>
</gene>
<dbReference type="EMBL" id="JANCYU010000035">
    <property type="protein sequence ID" value="KAK4525995.1"/>
    <property type="molecule type" value="Genomic_DNA"/>
</dbReference>
<feature type="domain" description="GB1/RHD3-type G" evidence="10">
    <location>
        <begin position="25"/>
        <end position="268"/>
    </location>
</feature>
<evidence type="ECO:0000256" key="6">
    <source>
        <dbReference type="ARBA" id="ARBA00023134"/>
    </source>
</evidence>
<keyword evidence="5" id="KW-1133">Transmembrane helix</keyword>
<dbReference type="SUPFAM" id="SSF52540">
    <property type="entry name" value="P-loop containing nucleoside triphosphate hydrolases"/>
    <property type="match status" value="1"/>
</dbReference>
<evidence type="ECO:0000256" key="8">
    <source>
        <dbReference type="PROSITE-ProRule" id="PRU01052"/>
    </source>
</evidence>
<evidence type="ECO:0000313" key="11">
    <source>
        <dbReference type="EMBL" id="KAK4525995.1"/>
    </source>
</evidence>
<dbReference type="InterPro" id="IPR027417">
    <property type="entry name" value="P-loop_NTPase"/>
</dbReference>
<evidence type="ECO:0000313" key="12">
    <source>
        <dbReference type="Proteomes" id="UP001300502"/>
    </source>
</evidence>
<evidence type="ECO:0000256" key="2">
    <source>
        <dbReference type="ARBA" id="ARBA00022741"/>
    </source>
</evidence>
<evidence type="ECO:0000256" key="5">
    <source>
        <dbReference type="ARBA" id="ARBA00022989"/>
    </source>
</evidence>
<dbReference type="PANTHER" id="PTHR45923:SF2">
    <property type="entry name" value="PROTEIN SEY1"/>
    <property type="match status" value="1"/>
</dbReference>
<keyword evidence="4" id="KW-0256">Endoplasmic reticulum</keyword>
<keyword evidence="1" id="KW-0812">Transmembrane</keyword>
<dbReference type="Gene3D" id="3.40.50.300">
    <property type="entry name" value="P-loop containing nucleotide triphosphate hydrolases"/>
    <property type="match status" value="1"/>
</dbReference>
<dbReference type="PROSITE" id="PS51715">
    <property type="entry name" value="G_GB1_RHD3"/>
    <property type="match status" value="1"/>
</dbReference>
<feature type="region of interest" description="Disordered" evidence="9">
    <location>
        <begin position="520"/>
        <end position="539"/>
    </location>
</feature>
<keyword evidence="3" id="KW-0378">Hydrolase</keyword>
<evidence type="ECO:0000259" key="10">
    <source>
        <dbReference type="PROSITE" id="PS51715"/>
    </source>
</evidence>